<dbReference type="GO" id="GO:0006508">
    <property type="term" value="P:proteolysis"/>
    <property type="evidence" value="ECO:0007669"/>
    <property type="project" value="InterPro"/>
</dbReference>
<dbReference type="KEGG" id="meso:BSQ44_23665"/>
<accession>A0A1L3SXJ6</accession>
<reference evidence="2" key="1">
    <citation type="submission" date="2016-11" db="EMBL/GenBank/DDBJ databases">
        <title>Mesorhizobium oceanicum sp. nov., isolated from deep seawater in South China Sea.</title>
        <authorList>
            <person name="Fu G.-Y."/>
        </authorList>
    </citation>
    <scope>NUCLEOTIDE SEQUENCE [LARGE SCALE GENOMIC DNA]</scope>
    <source>
        <strain evidence="2">B7</strain>
    </source>
</reference>
<dbReference type="STRING" id="1670800.BSQ44_23665"/>
<dbReference type="RefSeq" id="WP_072607496.1">
    <property type="nucleotide sequence ID" value="NZ_CP018171.1"/>
</dbReference>
<dbReference type="Pfam" id="PF01244">
    <property type="entry name" value="Peptidase_M19"/>
    <property type="match status" value="1"/>
</dbReference>
<dbReference type="OrthoDB" id="9804920at2"/>
<dbReference type="InterPro" id="IPR032466">
    <property type="entry name" value="Metal_Hydrolase"/>
</dbReference>
<dbReference type="AlphaFoldDB" id="A0A1L3SXJ6"/>
<dbReference type="EMBL" id="CP018171">
    <property type="protein sequence ID" value="APH74032.1"/>
    <property type="molecule type" value="Genomic_DNA"/>
</dbReference>
<proteinExistence type="predicted"/>
<dbReference type="Gene3D" id="3.20.20.140">
    <property type="entry name" value="Metal-dependent hydrolases"/>
    <property type="match status" value="1"/>
</dbReference>
<keyword evidence="2" id="KW-1185">Reference proteome</keyword>
<evidence type="ECO:0000313" key="1">
    <source>
        <dbReference type="EMBL" id="APH74032.1"/>
    </source>
</evidence>
<dbReference type="PROSITE" id="PS51365">
    <property type="entry name" value="RENAL_DIPEPTIDASE_2"/>
    <property type="match status" value="1"/>
</dbReference>
<organism evidence="1 2">
    <name type="scientific">Aquibium oceanicum</name>
    <dbReference type="NCBI Taxonomy" id="1670800"/>
    <lineage>
        <taxon>Bacteria</taxon>
        <taxon>Pseudomonadati</taxon>
        <taxon>Pseudomonadota</taxon>
        <taxon>Alphaproteobacteria</taxon>
        <taxon>Hyphomicrobiales</taxon>
        <taxon>Phyllobacteriaceae</taxon>
        <taxon>Aquibium</taxon>
    </lineage>
</organism>
<dbReference type="InterPro" id="IPR008257">
    <property type="entry name" value="Pept_M19"/>
</dbReference>
<gene>
    <name evidence="1" type="ORF">BSQ44_23665</name>
</gene>
<evidence type="ECO:0000313" key="2">
    <source>
        <dbReference type="Proteomes" id="UP000182840"/>
    </source>
</evidence>
<dbReference type="GO" id="GO:0070573">
    <property type="term" value="F:metallodipeptidase activity"/>
    <property type="evidence" value="ECO:0007669"/>
    <property type="project" value="InterPro"/>
</dbReference>
<dbReference type="PANTHER" id="PTHR10443:SF12">
    <property type="entry name" value="DIPEPTIDASE"/>
    <property type="match status" value="1"/>
</dbReference>
<name>A0A1L3SXJ6_9HYPH</name>
<dbReference type="PANTHER" id="PTHR10443">
    <property type="entry name" value="MICROSOMAL DIPEPTIDASE"/>
    <property type="match status" value="1"/>
</dbReference>
<protein>
    <submittedName>
        <fullName evidence="1">Peptidase</fullName>
    </submittedName>
</protein>
<sequence>MTERELIPVFDGHNDVLLKLMTLGGAEPERMFLDGTPKGHIDLPRARQGGFAGGFFAIFPPPVGRSMDISGPPPGAGRNAGLPAELSQADATQSTLAMASILFRLERASEGALTICRSAADIRLAMERNSIAAVFHIEGAEAIDPDLQMLDVLHAAGLRSIGPVWSRRNIFGEGVPFRFPSSPDTGDGLTDAGKALVKACNRRRILVDLSHLNEKGFRDVAAITDVPLVATHSNVHAICASARNLTDWQLGAIRESRGMVGLNFATGFLREDGRMVSNTGLVIMLRHIDALLEALGEDGVGLGSDFDGALVSASIRDVTGLPRLIDAMLEHGYGRELVEKIAWRNWVGMLERTIG</sequence>
<dbReference type="CDD" id="cd01301">
    <property type="entry name" value="rDP_like"/>
    <property type="match status" value="1"/>
</dbReference>
<dbReference type="SUPFAM" id="SSF51556">
    <property type="entry name" value="Metallo-dependent hydrolases"/>
    <property type="match status" value="1"/>
</dbReference>
<dbReference type="Proteomes" id="UP000182840">
    <property type="component" value="Chromosome"/>
</dbReference>